<dbReference type="Proteomes" id="UP001244207">
    <property type="component" value="Unassembled WGS sequence"/>
</dbReference>
<comment type="caution">
    <text evidence="1">The sequence shown here is derived from an EMBL/GenBank/DDBJ whole genome shotgun (WGS) entry which is preliminary data.</text>
</comment>
<reference evidence="1" key="1">
    <citation type="submission" date="2021-12" db="EMBL/GenBank/DDBJ databases">
        <title>Comparative genomics, transcriptomics and evolutionary studies reveal genomic signatures of adaptation to plant cell wall in hemibiotrophic fungi.</title>
        <authorList>
            <consortium name="DOE Joint Genome Institute"/>
            <person name="Baroncelli R."/>
            <person name="Diaz J.F."/>
            <person name="Benocci T."/>
            <person name="Peng M."/>
            <person name="Battaglia E."/>
            <person name="Haridas S."/>
            <person name="Andreopoulos W."/>
            <person name="Labutti K."/>
            <person name="Pangilinan J."/>
            <person name="Floch G.L."/>
            <person name="Makela M.R."/>
            <person name="Henrissat B."/>
            <person name="Grigoriev I.V."/>
            <person name="Crouch J.A."/>
            <person name="De Vries R.P."/>
            <person name="Sukno S.A."/>
            <person name="Thon M.R."/>
        </authorList>
    </citation>
    <scope>NUCLEOTIDE SEQUENCE</scope>
    <source>
        <strain evidence="1">CBS 112980</strain>
    </source>
</reference>
<protein>
    <recommendedName>
        <fullName evidence="3">DNA/RNA-binding domain-containing protein</fullName>
    </recommendedName>
</protein>
<evidence type="ECO:0000313" key="1">
    <source>
        <dbReference type="EMBL" id="KAK1725519.1"/>
    </source>
</evidence>
<organism evidence="1 2">
    <name type="scientific">Glomerella acutata</name>
    <name type="common">Colletotrichum acutatum</name>
    <dbReference type="NCBI Taxonomy" id="27357"/>
    <lineage>
        <taxon>Eukaryota</taxon>
        <taxon>Fungi</taxon>
        <taxon>Dikarya</taxon>
        <taxon>Ascomycota</taxon>
        <taxon>Pezizomycotina</taxon>
        <taxon>Sordariomycetes</taxon>
        <taxon>Hypocreomycetidae</taxon>
        <taxon>Glomerellales</taxon>
        <taxon>Glomerellaceae</taxon>
        <taxon>Colletotrichum</taxon>
        <taxon>Colletotrichum acutatum species complex</taxon>
    </lineage>
</organism>
<dbReference type="GeneID" id="85387259"/>
<feature type="non-terminal residue" evidence="1">
    <location>
        <position position="1"/>
    </location>
</feature>
<dbReference type="AlphaFoldDB" id="A0AAD8XF54"/>
<evidence type="ECO:0000313" key="2">
    <source>
        <dbReference type="Proteomes" id="UP001244207"/>
    </source>
</evidence>
<keyword evidence="2" id="KW-1185">Reference proteome</keyword>
<dbReference type="InterPro" id="IPR011990">
    <property type="entry name" value="TPR-like_helical_dom_sf"/>
</dbReference>
<feature type="non-terminal residue" evidence="1">
    <location>
        <position position="199"/>
    </location>
</feature>
<accession>A0AAD8XF54</accession>
<sequence>IDEVQAIHARLVAEENECYKDITTKHSTPDPMLGHEQWEDIVARHYTLLCEYYDFLTTTQDYSASPKLRELASKYAMPARLWEKGIRSLLKRLNSCLPESRDYMCTFIDFACFIMVLLCQMAPDFEDVWNEHLGDLGVYRIAMEEDHFENRRAWTSTTRQWYSKASHRSPSIGRLYHGLATCAKANTLEQLFFYTKSLC</sequence>
<dbReference type="SUPFAM" id="SSF48452">
    <property type="entry name" value="TPR-like"/>
    <property type="match status" value="1"/>
</dbReference>
<evidence type="ECO:0008006" key="3">
    <source>
        <dbReference type="Google" id="ProtNLM"/>
    </source>
</evidence>
<dbReference type="EMBL" id="JAHMHS010000041">
    <property type="protein sequence ID" value="KAK1725519.1"/>
    <property type="molecule type" value="Genomic_DNA"/>
</dbReference>
<gene>
    <name evidence="1" type="ORF">BDZ83DRAFT_536161</name>
</gene>
<proteinExistence type="predicted"/>
<name>A0AAD8XF54_GLOAC</name>
<dbReference type="RefSeq" id="XP_060365574.1">
    <property type="nucleotide sequence ID" value="XM_060503360.1"/>
</dbReference>
<dbReference type="Gene3D" id="1.25.40.10">
    <property type="entry name" value="Tetratricopeptide repeat domain"/>
    <property type="match status" value="1"/>
</dbReference>